<evidence type="ECO:0000313" key="3">
    <source>
        <dbReference type="Proteomes" id="UP000289821"/>
    </source>
</evidence>
<accession>A0A4Q0NNW4</accession>
<evidence type="ECO:0000313" key="2">
    <source>
        <dbReference type="EMBL" id="RXG11748.1"/>
    </source>
</evidence>
<organism evidence="2 3">
    <name type="scientific">Leeuwenhoekiella aestuarii</name>
    <dbReference type="NCBI Taxonomy" id="2249426"/>
    <lineage>
        <taxon>Bacteria</taxon>
        <taxon>Pseudomonadati</taxon>
        <taxon>Bacteroidota</taxon>
        <taxon>Flavobacteriia</taxon>
        <taxon>Flavobacteriales</taxon>
        <taxon>Flavobacteriaceae</taxon>
        <taxon>Leeuwenhoekiella</taxon>
    </lineage>
</organism>
<dbReference type="Proteomes" id="UP000289821">
    <property type="component" value="Unassembled WGS sequence"/>
</dbReference>
<dbReference type="AlphaFoldDB" id="A0A4Q0NNW4"/>
<comment type="caution">
    <text evidence="2">The sequence shown here is derived from an EMBL/GenBank/DDBJ whole genome shotgun (WGS) entry which is preliminary data.</text>
</comment>
<keyword evidence="3" id="KW-1185">Reference proteome</keyword>
<protein>
    <recommendedName>
        <fullName evidence="4">Lipoprotein</fullName>
    </recommendedName>
</protein>
<dbReference type="PROSITE" id="PS51257">
    <property type="entry name" value="PROKAR_LIPOPROTEIN"/>
    <property type="match status" value="1"/>
</dbReference>
<dbReference type="Pfam" id="PF19765">
    <property type="entry name" value="DUF6252"/>
    <property type="match status" value="1"/>
</dbReference>
<dbReference type="InterPro" id="IPR046219">
    <property type="entry name" value="DUF6252"/>
</dbReference>
<dbReference type="EMBL" id="QOVI01000009">
    <property type="protein sequence ID" value="RXG11748.1"/>
    <property type="molecule type" value="Genomic_DNA"/>
</dbReference>
<evidence type="ECO:0008006" key="4">
    <source>
        <dbReference type="Google" id="ProtNLM"/>
    </source>
</evidence>
<evidence type="ECO:0000256" key="1">
    <source>
        <dbReference type="SAM" id="SignalP"/>
    </source>
</evidence>
<keyword evidence="1" id="KW-0732">Signal</keyword>
<sequence>MKTSTKLISTFVLSLLLIFAACSKDDDGGDSAAGNGELKASVDGKAYTSMPEATLAEENSSGDIEVITISGGSIDSENIQITIIGFEGVGTYDLNVSNIATYTFLKDKSDFMSAQIFSTSTGAASNGEIKIAEYTKGESVKGTFSFTGYLTSDTSKTVVVSNGEFNVKIRK</sequence>
<dbReference type="OrthoDB" id="824283at2"/>
<dbReference type="RefSeq" id="WP_128762745.1">
    <property type="nucleotide sequence ID" value="NZ_QOVI01000009.1"/>
</dbReference>
<feature type="chain" id="PRO_5020379647" description="Lipoprotein" evidence="1">
    <location>
        <begin position="24"/>
        <end position="171"/>
    </location>
</feature>
<feature type="signal peptide" evidence="1">
    <location>
        <begin position="1"/>
        <end position="23"/>
    </location>
</feature>
<gene>
    <name evidence="2" type="ORF">DSM04_10974</name>
</gene>
<name>A0A4Q0NNW4_9FLAO</name>
<proteinExistence type="predicted"/>
<reference evidence="2 3" key="1">
    <citation type="submission" date="2018-07" db="EMBL/GenBank/DDBJ databases">
        <title>Leeuwenhoekiella genomics.</title>
        <authorList>
            <person name="Tahon G."/>
            <person name="Willems A."/>
        </authorList>
    </citation>
    <scope>NUCLEOTIDE SEQUENCE [LARGE SCALE GENOMIC DNA]</scope>
    <source>
        <strain evidence="2 3">R-50232</strain>
    </source>
</reference>